<dbReference type="EMBL" id="AJWY01008466">
    <property type="protein sequence ID" value="EKC61134.1"/>
    <property type="molecule type" value="Genomic_DNA"/>
</dbReference>
<dbReference type="SUPFAM" id="SSF53448">
    <property type="entry name" value="Nucleotide-diphospho-sugar transferases"/>
    <property type="match status" value="1"/>
</dbReference>
<proteinExistence type="predicted"/>
<keyword evidence="1" id="KW-0808">Transferase</keyword>
<reference evidence="1" key="1">
    <citation type="journal article" date="2013" name="Environ. Microbiol.">
        <title>Microbiota from the distal guts of lean and obese adolescents exhibit partial functional redundancy besides clear differences in community structure.</title>
        <authorList>
            <person name="Ferrer M."/>
            <person name="Ruiz A."/>
            <person name="Lanza F."/>
            <person name="Haange S.B."/>
            <person name="Oberbach A."/>
            <person name="Till H."/>
            <person name="Bargiela R."/>
            <person name="Campoy C."/>
            <person name="Segura M.T."/>
            <person name="Richter M."/>
            <person name="von Bergen M."/>
            <person name="Seifert J."/>
            <person name="Suarez A."/>
        </authorList>
    </citation>
    <scope>NUCLEOTIDE SEQUENCE</scope>
</reference>
<dbReference type="InterPro" id="IPR029044">
    <property type="entry name" value="Nucleotide-diphossugar_trans"/>
</dbReference>
<dbReference type="PANTHER" id="PTHR43179">
    <property type="entry name" value="RHAMNOSYLTRANSFERASE WBBL"/>
    <property type="match status" value="1"/>
</dbReference>
<dbReference type="Pfam" id="PF13641">
    <property type="entry name" value="Glyco_tranf_2_3"/>
    <property type="match status" value="1"/>
</dbReference>
<protein>
    <submittedName>
        <fullName evidence="1">Glycosyl transferase, group 2 family protein</fullName>
    </submittedName>
</protein>
<comment type="caution">
    <text evidence="1">The sequence shown here is derived from an EMBL/GenBank/DDBJ whole genome shotgun (WGS) entry which is preliminary data.</text>
</comment>
<organism evidence="1">
    <name type="scientific">human gut metagenome</name>
    <dbReference type="NCBI Taxonomy" id="408170"/>
    <lineage>
        <taxon>unclassified sequences</taxon>
        <taxon>metagenomes</taxon>
        <taxon>organismal metagenomes</taxon>
    </lineage>
</organism>
<gene>
    <name evidence="1" type="ORF">LEA_12504</name>
</gene>
<dbReference type="AlphaFoldDB" id="K1T0E2"/>
<accession>K1T0E2</accession>
<sequence>KTMPERYPNSRVVTYVGPFNFSAVNNLGARFAKGEHLLLLNNDIEVLSHDFLRELLSYSQRPDVGAVGAKLYYPDDTIQHAGVIMGINGSAGHSHKSYPRKAVGDLYRLVTTQDYMAVTGACLMTKTELYRAAGGLDEAKFAVAYNDVDYCLKLWQKGLLNVYTPRAEAYHYESKSRGLDTTPENAARYAREKANFYTKYHEYIDHYDPYYNPHFNNLFENFGLK</sequence>
<dbReference type="PANTHER" id="PTHR43179:SF7">
    <property type="entry name" value="RHAMNOSYLTRANSFERASE WBBL"/>
    <property type="match status" value="1"/>
</dbReference>
<dbReference type="Gene3D" id="3.90.550.10">
    <property type="entry name" value="Spore Coat Polysaccharide Biosynthesis Protein SpsA, Chain A"/>
    <property type="match status" value="1"/>
</dbReference>
<name>K1T0E2_9ZZZZ</name>
<feature type="non-terminal residue" evidence="1">
    <location>
        <position position="1"/>
    </location>
</feature>
<dbReference type="GO" id="GO:0016740">
    <property type="term" value="F:transferase activity"/>
    <property type="evidence" value="ECO:0007669"/>
    <property type="project" value="UniProtKB-KW"/>
</dbReference>
<evidence type="ECO:0000313" key="1">
    <source>
        <dbReference type="EMBL" id="EKC61134.1"/>
    </source>
</evidence>